<sequence length="82" mass="9805">MINIASVVGANTCIVILVITQKWKFNISILIMKRRIEKKIQKHPHRYKLHQYLKYARQWCFALTYKGKLYTLLDDGRIVKEI</sequence>
<protein>
    <submittedName>
        <fullName evidence="1">Uncharacterized protein</fullName>
    </submittedName>
</protein>
<dbReference type="AlphaFoldDB" id="A0A414Q810"/>
<comment type="caution">
    <text evidence="1">The sequence shown here is derived from an EMBL/GenBank/DDBJ whole genome shotgun (WGS) entry which is preliminary data.</text>
</comment>
<reference evidence="1 2" key="1">
    <citation type="submission" date="2018-08" db="EMBL/GenBank/DDBJ databases">
        <title>A genome reference for cultivated species of the human gut microbiota.</title>
        <authorList>
            <person name="Zou Y."/>
            <person name="Xue W."/>
            <person name="Luo G."/>
        </authorList>
    </citation>
    <scope>NUCLEOTIDE SEQUENCE [LARGE SCALE GENOMIC DNA]</scope>
    <source>
        <strain evidence="1 2">AM25-16</strain>
    </source>
</reference>
<proteinExistence type="predicted"/>
<accession>A0A414Q810</accession>
<dbReference type="EMBL" id="QRHJ01000009">
    <property type="protein sequence ID" value="RHF76936.1"/>
    <property type="molecule type" value="Genomic_DNA"/>
</dbReference>
<name>A0A414Q810_BACSE</name>
<organism evidence="1 2">
    <name type="scientific">Bacteroides stercoris</name>
    <dbReference type="NCBI Taxonomy" id="46506"/>
    <lineage>
        <taxon>Bacteria</taxon>
        <taxon>Pseudomonadati</taxon>
        <taxon>Bacteroidota</taxon>
        <taxon>Bacteroidia</taxon>
        <taxon>Bacteroidales</taxon>
        <taxon>Bacteroidaceae</taxon>
        <taxon>Bacteroides</taxon>
    </lineage>
</organism>
<dbReference type="Proteomes" id="UP000283762">
    <property type="component" value="Unassembled WGS sequence"/>
</dbReference>
<evidence type="ECO:0000313" key="1">
    <source>
        <dbReference type="EMBL" id="RHF76936.1"/>
    </source>
</evidence>
<evidence type="ECO:0000313" key="2">
    <source>
        <dbReference type="Proteomes" id="UP000283762"/>
    </source>
</evidence>
<gene>
    <name evidence="1" type="ORF">DW668_04945</name>
</gene>